<evidence type="ECO:0000313" key="2">
    <source>
        <dbReference type="Proteomes" id="UP000018144"/>
    </source>
</evidence>
<proteinExistence type="predicted"/>
<gene>
    <name evidence="1" type="ORF">PCON_01115</name>
</gene>
<dbReference type="EMBL" id="HF936073">
    <property type="protein sequence ID" value="CCX14889.1"/>
    <property type="molecule type" value="Genomic_DNA"/>
</dbReference>
<dbReference type="AlphaFoldDB" id="U4LM35"/>
<protein>
    <recommendedName>
        <fullName evidence="3">F-box domain-containing protein</fullName>
    </recommendedName>
</protein>
<organism evidence="1 2">
    <name type="scientific">Pyronema omphalodes (strain CBS 100304)</name>
    <name type="common">Pyronema confluens</name>
    <dbReference type="NCBI Taxonomy" id="1076935"/>
    <lineage>
        <taxon>Eukaryota</taxon>
        <taxon>Fungi</taxon>
        <taxon>Dikarya</taxon>
        <taxon>Ascomycota</taxon>
        <taxon>Pezizomycotina</taxon>
        <taxon>Pezizomycetes</taxon>
        <taxon>Pezizales</taxon>
        <taxon>Pyronemataceae</taxon>
        <taxon>Pyronema</taxon>
    </lineage>
</organism>
<evidence type="ECO:0000313" key="1">
    <source>
        <dbReference type="EMBL" id="CCX14889.1"/>
    </source>
</evidence>
<accession>U4LM35</accession>
<dbReference type="OrthoDB" id="341259at2759"/>
<dbReference type="Proteomes" id="UP000018144">
    <property type="component" value="Unassembled WGS sequence"/>
</dbReference>
<name>U4LM35_PYROM</name>
<sequence length="203" mass="23768">MSHIPNEIVYMIFQEVTTTHGLATLCRLNKFYNSIFTPVLYKRGVTLSTTIPFYSDDFPESKKIPGEPAWTKTNPAHWAIRRNQVSTFEKLLCHGLPPNIPQIHDNLFRSRMHPDWRIEDREALVLIALHNESVDIVRILMGRSMAHGMRRMITFVSSKASSPGMREMLRECYSEFIRRSPRKVRESFLFSRHYGFFGTENEF</sequence>
<evidence type="ECO:0008006" key="3">
    <source>
        <dbReference type="Google" id="ProtNLM"/>
    </source>
</evidence>
<keyword evidence="2" id="KW-1185">Reference proteome</keyword>
<reference evidence="1 2" key="1">
    <citation type="journal article" date="2013" name="PLoS Genet.">
        <title>The genome and development-dependent transcriptomes of Pyronema confluens: a window into fungal evolution.</title>
        <authorList>
            <person name="Traeger S."/>
            <person name="Altegoer F."/>
            <person name="Freitag M."/>
            <person name="Gabaldon T."/>
            <person name="Kempken F."/>
            <person name="Kumar A."/>
            <person name="Marcet-Houben M."/>
            <person name="Poggeler S."/>
            <person name="Stajich J.E."/>
            <person name="Nowrousian M."/>
        </authorList>
    </citation>
    <scope>NUCLEOTIDE SEQUENCE [LARGE SCALE GENOMIC DNA]</scope>
    <source>
        <strain evidence="2">CBS 100304</strain>
        <tissue evidence="1">Vegetative mycelium</tissue>
    </source>
</reference>